<name>A0ABD3GGG4_9MARC</name>
<proteinExistence type="predicted"/>
<dbReference type="AlphaFoldDB" id="A0ABD3GGG4"/>
<dbReference type="Proteomes" id="UP001633002">
    <property type="component" value="Unassembled WGS sequence"/>
</dbReference>
<reference evidence="1 2" key="1">
    <citation type="submission" date="2024-09" db="EMBL/GenBank/DDBJ databases">
        <title>Chromosome-scale assembly of Riccia sorocarpa.</title>
        <authorList>
            <person name="Paukszto L."/>
        </authorList>
    </citation>
    <scope>NUCLEOTIDE SEQUENCE [LARGE SCALE GENOMIC DNA]</scope>
    <source>
        <strain evidence="1">LP-2024</strain>
        <tissue evidence="1">Aerial parts of the thallus</tissue>
    </source>
</reference>
<evidence type="ECO:0000313" key="2">
    <source>
        <dbReference type="Proteomes" id="UP001633002"/>
    </source>
</evidence>
<gene>
    <name evidence="1" type="ORF">R1sor_027220</name>
</gene>
<dbReference type="EMBL" id="JBJQOH010000008">
    <property type="protein sequence ID" value="KAL3677272.1"/>
    <property type="molecule type" value="Genomic_DNA"/>
</dbReference>
<evidence type="ECO:0000313" key="1">
    <source>
        <dbReference type="EMBL" id="KAL3677272.1"/>
    </source>
</evidence>
<keyword evidence="2" id="KW-1185">Reference proteome</keyword>
<protein>
    <submittedName>
        <fullName evidence="1">Uncharacterized protein</fullName>
    </submittedName>
</protein>
<comment type="caution">
    <text evidence="1">The sequence shown here is derived from an EMBL/GenBank/DDBJ whole genome shotgun (WGS) entry which is preliminary data.</text>
</comment>
<organism evidence="1 2">
    <name type="scientific">Riccia sorocarpa</name>
    <dbReference type="NCBI Taxonomy" id="122646"/>
    <lineage>
        <taxon>Eukaryota</taxon>
        <taxon>Viridiplantae</taxon>
        <taxon>Streptophyta</taxon>
        <taxon>Embryophyta</taxon>
        <taxon>Marchantiophyta</taxon>
        <taxon>Marchantiopsida</taxon>
        <taxon>Marchantiidae</taxon>
        <taxon>Marchantiales</taxon>
        <taxon>Ricciaceae</taxon>
        <taxon>Riccia</taxon>
    </lineage>
</organism>
<sequence>MVETWEWQERTQLDIPEFVRIGTAWNPRKRGRGFGGLAVWKRKKLGRLPAKRRTSGIRRAGKNWYQANSPSPDDLFTVLEQAGVLWTPSATESRIREDFDLPEEASVDKWSVLKTHQIVLVRDLAVTDRIAYKVESTPLEQDDEGISAVAVSKLWSGHCAPAYASFGALLGGEDGLFRAGIEVGEGGWRCTDIIVGTTVSKLRPNLFA</sequence>
<accession>A0ABD3GGG4</accession>